<organism evidence="5">
    <name type="scientific">marine sediment metagenome</name>
    <dbReference type="NCBI Taxonomy" id="412755"/>
    <lineage>
        <taxon>unclassified sequences</taxon>
        <taxon>metagenomes</taxon>
        <taxon>ecological metagenomes</taxon>
    </lineage>
</organism>
<dbReference type="EMBL" id="BARS01030962">
    <property type="protein sequence ID" value="GAG27183.1"/>
    <property type="molecule type" value="Genomic_DNA"/>
</dbReference>
<feature type="non-terminal residue" evidence="5">
    <location>
        <position position="104"/>
    </location>
</feature>
<evidence type="ECO:0000313" key="5">
    <source>
        <dbReference type="EMBL" id="GAG27183.1"/>
    </source>
</evidence>
<evidence type="ECO:0000256" key="2">
    <source>
        <dbReference type="ARBA" id="ARBA00022741"/>
    </source>
</evidence>
<dbReference type="AlphaFoldDB" id="X0WRM3"/>
<evidence type="ECO:0000256" key="3">
    <source>
        <dbReference type="ARBA" id="ARBA00022777"/>
    </source>
</evidence>
<dbReference type="InterPro" id="IPR001174">
    <property type="entry name" value="HddA/FKP"/>
</dbReference>
<name>X0WRM3_9ZZZZ</name>
<comment type="caution">
    <text evidence="5">The sequence shown here is derived from an EMBL/GenBank/DDBJ whole genome shotgun (WGS) entry which is preliminary data.</text>
</comment>
<dbReference type="SUPFAM" id="SSF54211">
    <property type="entry name" value="Ribosomal protein S5 domain 2-like"/>
    <property type="match status" value="1"/>
</dbReference>
<keyword evidence="2" id="KW-0547">Nucleotide-binding</keyword>
<dbReference type="InterPro" id="IPR020568">
    <property type="entry name" value="Ribosomal_Su5_D2-typ_SF"/>
</dbReference>
<dbReference type="GO" id="GO:0016301">
    <property type="term" value="F:kinase activity"/>
    <property type="evidence" value="ECO:0007669"/>
    <property type="project" value="UniProtKB-KW"/>
</dbReference>
<protein>
    <recommendedName>
        <fullName evidence="6">GHMP kinase N-terminal domain-containing protein</fullName>
    </recommendedName>
</protein>
<keyword evidence="1" id="KW-0808">Transferase</keyword>
<proteinExistence type="predicted"/>
<dbReference type="PRINTS" id="PR00960">
    <property type="entry name" value="LMBPPROTEIN"/>
</dbReference>
<reference evidence="5" key="1">
    <citation type="journal article" date="2014" name="Front. Microbiol.">
        <title>High frequency of phylogenetically diverse reductive dehalogenase-homologous genes in deep subseafloor sedimentary metagenomes.</title>
        <authorList>
            <person name="Kawai M."/>
            <person name="Futagami T."/>
            <person name="Toyoda A."/>
            <person name="Takaki Y."/>
            <person name="Nishi S."/>
            <person name="Hori S."/>
            <person name="Arai W."/>
            <person name="Tsubouchi T."/>
            <person name="Morono Y."/>
            <person name="Uchiyama I."/>
            <person name="Ito T."/>
            <person name="Fujiyama A."/>
            <person name="Inagaki F."/>
            <person name="Takami H."/>
        </authorList>
    </citation>
    <scope>NUCLEOTIDE SEQUENCE</scope>
    <source>
        <strain evidence="5">Expedition CK06-06</strain>
    </source>
</reference>
<keyword evidence="4" id="KW-0067">ATP-binding</keyword>
<dbReference type="GO" id="GO:0005524">
    <property type="term" value="F:ATP binding"/>
    <property type="evidence" value="ECO:0007669"/>
    <property type="project" value="UniProtKB-KW"/>
</dbReference>
<dbReference type="PROSITE" id="PS00627">
    <property type="entry name" value="GHMP_KINASES_ATP"/>
    <property type="match status" value="1"/>
</dbReference>
<evidence type="ECO:0000256" key="1">
    <source>
        <dbReference type="ARBA" id="ARBA00022679"/>
    </source>
</evidence>
<dbReference type="Gene3D" id="3.30.230.120">
    <property type="match status" value="1"/>
</dbReference>
<sequence>MIISRTPFRISFAGGGTDLKEFYQHEYGAVTSSAIDKYMYITVNKRFDHTIRIGYSSTEIVEAVDEIKHPIAREALKLTGLTSGIEITSMADIPAGTGLGSSSS</sequence>
<evidence type="ECO:0000256" key="4">
    <source>
        <dbReference type="ARBA" id="ARBA00022840"/>
    </source>
</evidence>
<evidence type="ECO:0008006" key="6">
    <source>
        <dbReference type="Google" id="ProtNLM"/>
    </source>
</evidence>
<accession>X0WRM3</accession>
<gene>
    <name evidence="5" type="ORF">S01H1_48222</name>
</gene>
<keyword evidence="3" id="KW-0418">Kinase</keyword>
<dbReference type="InterPro" id="IPR006203">
    <property type="entry name" value="GHMP_knse_ATP-bd_CS"/>
</dbReference>